<dbReference type="GO" id="GO:0005886">
    <property type="term" value="C:plasma membrane"/>
    <property type="evidence" value="ECO:0007669"/>
    <property type="project" value="UniProtKB-SubCell"/>
</dbReference>
<evidence type="ECO:0000256" key="5">
    <source>
        <dbReference type="ARBA" id="ARBA00022989"/>
    </source>
</evidence>
<keyword evidence="6 7" id="KW-0472">Membrane</keyword>
<keyword evidence="10" id="KW-1185">Reference proteome</keyword>
<dbReference type="Pfam" id="PF04239">
    <property type="entry name" value="DUF421"/>
    <property type="match status" value="1"/>
</dbReference>
<evidence type="ECO:0000313" key="9">
    <source>
        <dbReference type="EMBL" id="RJL31802.1"/>
    </source>
</evidence>
<feature type="domain" description="YetF C-terminal" evidence="8">
    <location>
        <begin position="94"/>
        <end position="164"/>
    </location>
</feature>
<keyword evidence="5 7" id="KW-1133">Transmembrane helix</keyword>
<comment type="similarity">
    <text evidence="2">Belongs to the UPF0702 family.</text>
</comment>
<dbReference type="OrthoDB" id="9778331at2"/>
<dbReference type="EMBL" id="QZEY01000006">
    <property type="protein sequence ID" value="RJL31802.1"/>
    <property type="molecule type" value="Genomic_DNA"/>
</dbReference>
<evidence type="ECO:0000259" key="8">
    <source>
        <dbReference type="Pfam" id="PF04239"/>
    </source>
</evidence>
<keyword evidence="4 7" id="KW-0812">Transmembrane</keyword>
<dbReference type="AlphaFoldDB" id="A0A3A4BL86"/>
<protein>
    <submittedName>
        <fullName evidence="9">DUF421 domain-containing protein</fullName>
    </submittedName>
</protein>
<dbReference type="Gene3D" id="3.30.240.20">
    <property type="entry name" value="bsu07140 like domains"/>
    <property type="match status" value="1"/>
</dbReference>
<feature type="transmembrane region" description="Helical" evidence="7">
    <location>
        <begin position="16"/>
        <end position="34"/>
    </location>
</feature>
<gene>
    <name evidence="9" type="ORF">D5H75_19115</name>
</gene>
<reference evidence="9 10" key="1">
    <citation type="submission" date="2018-09" db="EMBL/GenBank/DDBJ databases">
        <title>YIM 75507 draft genome.</title>
        <authorList>
            <person name="Tang S."/>
            <person name="Feng Y."/>
        </authorList>
    </citation>
    <scope>NUCLEOTIDE SEQUENCE [LARGE SCALE GENOMIC DNA]</scope>
    <source>
        <strain evidence="9 10">YIM 75507</strain>
    </source>
</reference>
<keyword evidence="3" id="KW-1003">Cell membrane</keyword>
<feature type="transmembrane region" description="Helical" evidence="7">
    <location>
        <begin position="67"/>
        <end position="91"/>
    </location>
</feature>
<feature type="transmembrane region" description="Helical" evidence="7">
    <location>
        <begin position="41"/>
        <end position="61"/>
    </location>
</feature>
<accession>A0A3A4BL86</accession>
<dbReference type="RefSeq" id="WP_119927830.1">
    <property type="nucleotide sequence ID" value="NZ_QZEY01000006.1"/>
</dbReference>
<dbReference type="InterPro" id="IPR007353">
    <property type="entry name" value="DUF421"/>
</dbReference>
<dbReference type="InterPro" id="IPR023090">
    <property type="entry name" value="UPF0702_alpha/beta_dom_sf"/>
</dbReference>
<dbReference type="PANTHER" id="PTHR34582">
    <property type="entry name" value="UPF0702 TRANSMEMBRANE PROTEIN YCAP"/>
    <property type="match status" value="1"/>
</dbReference>
<organism evidence="9 10">
    <name type="scientific">Bailinhaonella thermotolerans</name>
    <dbReference type="NCBI Taxonomy" id="1070861"/>
    <lineage>
        <taxon>Bacteria</taxon>
        <taxon>Bacillati</taxon>
        <taxon>Actinomycetota</taxon>
        <taxon>Actinomycetes</taxon>
        <taxon>Streptosporangiales</taxon>
        <taxon>Streptosporangiaceae</taxon>
        <taxon>Bailinhaonella</taxon>
    </lineage>
</organism>
<evidence type="ECO:0000256" key="4">
    <source>
        <dbReference type="ARBA" id="ARBA00022692"/>
    </source>
</evidence>
<evidence type="ECO:0000256" key="3">
    <source>
        <dbReference type="ARBA" id="ARBA00022475"/>
    </source>
</evidence>
<evidence type="ECO:0000313" key="10">
    <source>
        <dbReference type="Proteomes" id="UP000265768"/>
    </source>
</evidence>
<proteinExistence type="inferred from homology"/>
<dbReference type="Proteomes" id="UP000265768">
    <property type="component" value="Unassembled WGS sequence"/>
</dbReference>
<comment type="caution">
    <text evidence="9">The sequence shown here is derived from an EMBL/GenBank/DDBJ whole genome shotgun (WGS) entry which is preliminary data.</text>
</comment>
<comment type="subcellular location">
    <subcellularLocation>
        <location evidence="1">Cell membrane</location>
        <topology evidence="1">Multi-pass membrane protein</topology>
    </subcellularLocation>
</comment>
<evidence type="ECO:0000256" key="7">
    <source>
        <dbReference type="SAM" id="Phobius"/>
    </source>
</evidence>
<evidence type="ECO:0000256" key="1">
    <source>
        <dbReference type="ARBA" id="ARBA00004651"/>
    </source>
</evidence>
<dbReference type="PANTHER" id="PTHR34582:SF6">
    <property type="entry name" value="UPF0702 TRANSMEMBRANE PROTEIN YCAP"/>
    <property type="match status" value="1"/>
</dbReference>
<evidence type="ECO:0000256" key="6">
    <source>
        <dbReference type="ARBA" id="ARBA00023136"/>
    </source>
</evidence>
<evidence type="ECO:0000256" key="2">
    <source>
        <dbReference type="ARBA" id="ARBA00006448"/>
    </source>
</evidence>
<sequence length="195" mass="21209">MWHDMFALDVPTLEKVLRTVLVYGAIVILLRVAGKRDLAELNTLDLVVMLLLSNVVQNAVIGDDDSLVGGVLGAAVLIGANSLIVRAGLVVSQRYPRLNRWLEGTSTALIKNGRVDRKALLRLGLRHGDVVAAAHRQGADSVNEVREMLISPGGTILVRLKPEEESANRGDVADLRRRLMEIQSRLDTLAARLPG</sequence>
<name>A0A3A4BL86_9ACTN</name>